<evidence type="ECO:0000313" key="2">
    <source>
        <dbReference type="Proteomes" id="UP000204391"/>
    </source>
</evidence>
<gene>
    <name evidence="1" type="ORF">CFK40_14205</name>
</gene>
<protein>
    <submittedName>
        <fullName evidence="1">Uncharacterized protein</fullName>
    </submittedName>
</protein>
<dbReference type="Proteomes" id="UP000204391">
    <property type="component" value="Chromosome"/>
</dbReference>
<dbReference type="AlphaFoldDB" id="A0A221MEI2"/>
<dbReference type="KEGG" id="vne:CFK40_14205"/>
<organism evidence="1 2">
    <name type="scientific">Virgibacillus necropolis</name>
    <dbReference type="NCBI Taxonomy" id="163877"/>
    <lineage>
        <taxon>Bacteria</taxon>
        <taxon>Bacillati</taxon>
        <taxon>Bacillota</taxon>
        <taxon>Bacilli</taxon>
        <taxon>Bacillales</taxon>
        <taxon>Bacillaceae</taxon>
        <taxon>Virgibacillus</taxon>
    </lineage>
</organism>
<dbReference type="OrthoDB" id="2721364at2"/>
<name>A0A221MEI2_9BACI</name>
<dbReference type="EMBL" id="CP022437">
    <property type="protein sequence ID" value="ASN06088.1"/>
    <property type="molecule type" value="Genomic_DNA"/>
</dbReference>
<sequence>MGEYHSITVTERLLSSESFSDKKDTLQVYQEKLADLDKDFFNLINTVIVDKGESGEIVDAMLQKTHLLTIKNKNLIEQLEQQINMSVKAFEQQVEDIKEQSLTITYKDTLSP</sequence>
<accession>A0A221MEI2</accession>
<proteinExistence type="predicted"/>
<evidence type="ECO:0000313" key="1">
    <source>
        <dbReference type="EMBL" id="ASN06088.1"/>
    </source>
</evidence>
<keyword evidence="2" id="KW-1185">Reference proteome</keyword>
<reference evidence="1 2" key="1">
    <citation type="journal article" date="2003" name="Int. J. Syst. Evol. Microbiol.">
        <title>Virgibacillus carmonensis sp. nov., Virgibacillus necropolis sp. nov. and Virgibacillus picturae sp. nov., three novel species isolated from deteriorated mural paintings, transfer of the species of the genus salibacillus to Virgibacillus, as Virgibacillus marismortui comb. nov. and Virgibacillus salexigens comb. nov., and emended description of the genus Virgibacillus.</title>
        <authorList>
            <person name="Heyrman J."/>
            <person name="Logan N.A."/>
            <person name="Busse H.J."/>
            <person name="Balcaen A."/>
            <person name="Lebbe L."/>
            <person name="Rodriguez-Diaz M."/>
            <person name="Swings J."/>
            <person name="De Vos P."/>
        </authorList>
    </citation>
    <scope>NUCLEOTIDE SEQUENCE [LARGE SCALE GENOMIC DNA]</scope>
    <source>
        <strain evidence="1 2">LMG 19488</strain>
    </source>
</reference>
<dbReference type="RefSeq" id="WP_089532945.1">
    <property type="nucleotide sequence ID" value="NZ_CP022437.1"/>
</dbReference>